<feature type="region of interest" description="Disordered" evidence="1">
    <location>
        <begin position="130"/>
        <end position="160"/>
    </location>
</feature>
<dbReference type="SUPFAM" id="SSF50978">
    <property type="entry name" value="WD40 repeat-like"/>
    <property type="match status" value="1"/>
</dbReference>
<feature type="region of interest" description="Disordered" evidence="1">
    <location>
        <begin position="450"/>
        <end position="469"/>
    </location>
</feature>
<dbReference type="PANTHER" id="PTHR43991">
    <property type="entry name" value="WD REPEAT PROTEIN (AFU_ORTHOLOGUE AFUA_8G05640)-RELATED"/>
    <property type="match status" value="1"/>
</dbReference>
<keyword evidence="4" id="KW-1185">Reference proteome</keyword>
<proteinExistence type="predicted"/>
<dbReference type="SMART" id="SM00320">
    <property type="entry name" value="WD40"/>
    <property type="match status" value="3"/>
</dbReference>
<dbReference type="EMBL" id="CAKXYY010000016">
    <property type="protein sequence ID" value="CAH2354372.1"/>
    <property type="molecule type" value="Genomic_DNA"/>
</dbReference>
<accession>A0A9P0QRV7</accession>
<dbReference type="AlphaFoldDB" id="A0A9P0QRV7"/>
<dbReference type="InterPro" id="IPR001680">
    <property type="entry name" value="WD40_rpt"/>
</dbReference>
<name>A0A9P0QRV7_9ASCO</name>
<dbReference type="Gene3D" id="2.130.10.10">
    <property type="entry name" value="YVTN repeat-like/Quinoprotein amine dehydrogenase"/>
    <property type="match status" value="1"/>
</dbReference>
<dbReference type="OrthoDB" id="418169at2759"/>
<dbReference type="InterPro" id="IPR036322">
    <property type="entry name" value="WD40_repeat_dom_sf"/>
</dbReference>
<evidence type="ECO:0000256" key="1">
    <source>
        <dbReference type="SAM" id="MobiDB-lite"/>
    </source>
</evidence>
<comment type="caution">
    <text evidence="3">The sequence shown here is derived from an EMBL/GenBank/DDBJ whole genome shotgun (WGS) entry which is preliminary data.</text>
</comment>
<evidence type="ECO:0000259" key="2">
    <source>
        <dbReference type="Pfam" id="PF10313"/>
    </source>
</evidence>
<reference evidence="3" key="1">
    <citation type="submission" date="2022-03" db="EMBL/GenBank/DDBJ databases">
        <authorList>
            <person name="Legras J.-L."/>
            <person name="Devillers H."/>
            <person name="Grondin C."/>
        </authorList>
    </citation>
    <scope>NUCLEOTIDE SEQUENCE</scope>
    <source>
        <strain evidence="3">CLIB 1423</strain>
    </source>
</reference>
<dbReference type="PANTHER" id="PTHR43991:SF9">
    <property type="entry name" value="DUF2415 DOMAIN-CONTAINING PROTEIN"/>
    <property type="match status" value="1"/>
</dbReference>
<sequence>MSIDLRDTSPPNRAFYKCFQNYYHCHTYLDLFPRYYTDVRSSVNHWQLRDMLQVDPYRGEVLFAKEDKIMSINIADDSDETRFHSKDELSLDYLPKCFHSTNGGFMVTGGLMTPTSKFKSNGIPHLTQGSASFSSAAPLQQTSSTSPLSSHTQLSPSTLTQSTIGAGQETLFNEYLPSKSSPISPLVNSDGNRVSKAGSARKYNITSYSSRSSKGILSFYNPESKESHTVALGGMINNAVTIYQNSSSSYTSYICNNDSNLYVVDIDQSRKLTLDRTINCELNTSLNNVVRCPKNEKVLTVTGDSSSVFLVDPTSSNSKIATIKTKHDSGFGMSYHPNGTTFAVSFQDGSCLLYDIRNLPKSGAGNKKDSEALLEFKSTRAGHQNGAFRCCKFSQTGLNDLLVISEHVGRVHLIDLQKASSSSTTSSAGHQVMVLPYALDQYSNFKRQKISGEHSSDKNVEREKDDEGTSTHYKIPIYEDSDIMEDFPAPLVYDYDYLVDVNPHIFKDYSFQPDSEEFGKRPYLPSPEVNIPNQNHMYSGGMGSGMVSEDDYDFYNESSPRSSGGDRSGLDILSYPGHDHITANASQINGEINLSGIDWYGEKLLVGCQDGGILTWDMNTRGRNCSGNFSYA</sequence>
<feature type="compositionally biased region" description="Low complexity" evidence="1">
    <location>
        <begin position="138"/>
        <end position="160"/>
    </location>
</feature>
<dbReference type="Proteomes" id="UP000837801">
    <property type="component" value="Unassembled WGS sequence"/>
</dbReference>
<dbReference type="InterPro" id="IPR019417">
    <property type="entry name" value="DUF2415"/>
</dbReference>
<evidence type="ECO:0000313" key="3">
    <source>
        <dbReference type="EMBL" id="CAH2354372.1"/>
    </source>
</evidence>
<dbReference type="Pfam" id="PF10313">
    <property type="entry name" value="DUF2415"/>
    <property type="match status" value="1"/>
</dbReference>
<feature type="domain" description="DUF2415" evidence="2">
    <location>
        <begin position="386"/>
        <end position="432"/>
    </location>
</feature>
<gene>
    <name evidence="3" type="ORF">CLIB1423_16S01222</name>
</gene>
<dbReference type="InterPro" id="IPR015943">
    <property type="entry name" value="WD40/YVTN_repeat-like_dom_sf"/>
</dbReference>
<organism evidence="3 4">
    <name type="scientific">[Candida] railenensis</name>
    <dbReference type="NCBI Taxonomy" id="45579"/>
    <lineage>
        <taxon>Eukaryota</taxon>
        <taxon>Fungi</taxon>
        <taxon>Dikarya</taxon>
        <taxon>Ascomycota</taxon>
        <taxon>Saccharomycotina</taxon>
        <taxon>Pichiomycetes</taxon>
        <taxon>Debaryomycetaceae</taxon>
        <taxon>Kurtzmaniella</taxon>
    </lineage>
</organism>
<protein>
    <recommendedName>
        <fullName evidence="2">DUF2415 domain-containing protein</fullName>
    </recommendedName>
</protein>
<evidence type="ECO:0000313" key="4">
    <source>
        <dbReference type="Proteomes" id="UP000837801"/>
    </source>
</evidence>